<comment type="caution">
    <text evidence="3">The sequence shown here is derived from an EMBL/GenBank/DDBJ whole genome shotgun (WGS) entry which is preliminary data.</text>
</comment>
<dbReference type="AlphaFoldDB" id="A0A5C6D812"/>
<feature type="region of interest" description="Disordered" evidence="1">
    <location>
        <begin position="115"/>
        <end position="138"/>
    </location>
</feature>
<gene>
    <name evidence="3" type="ORF">Poly41_54110</name>
</gene>
<evidence type="ECO:0000256" key="1">
    <source>
        <dbReference type="SAM" id="MobiDB-lite"/>
    </source>
</evidence>
<accession>A0A5C6D812</accession>
<dbReference type="Proteomes" id="UP000319143">
    <property type="component" value="Unassembled WGS sequence"/>
</dbReference>
<evidence type="ECO:0000313" key="3">
    <source>
        <dbReference type="EMBL" id="TWU33032.1"/>
    </source>
</evidence>
<feature type="transmembrane region" description="Helical" evidence="2">
    <location>
        <begin position="57"/>
        <end position="80"/>
    </location>
</feature>
<sequence precursor="true">MSRITLSILCLIGLAAGVVTVLSPFFVAGGLVCRFDINAAHTSRIWLNHLLGSLLSFAYGVAIMAGSGLLAVICSIALGVEAALGRNRNSDSTTECPPPSAKTIRQQVSLLRAQSSRRRKVPYRAIEPHHQPQASQCY</sequence>
<keyword evidence="2" id="KW-0812">Transmembrane</keyword>
<proteinExistence type="predicted"/>
<keyword evidence="2" id="KW-1133">Transmembrane helix</keyword>
<organism evidence="3 4">
    <name type="scientific">Novipirellula artificiosorum</name>
    <dbReference type="NCBI Taxonomy" id="2528016"/>
    <lineage>
        <taxon>Bacteria</taxon>
        <taxon>Pseudomonadati</taxon>
        <taxon>Planctomycetota</taxon>
        <taxon>Planctomycetia</taxon>
        <taxon>Pirellulales</taxon>
        <taxon>Pirellulaceae</taxon>
        <taxon>Novipirellula</taxon>
    </lineage>
</organism>
<keyword evidence="2" id="KW-0472">Membrane</keyword>
<name>A0A5C6D812_9BACT</name>
<keyword evidence="4" id="KW-1185">Reference proteome</keyword>
<dbReference type="EMBL" id="SJPV01000011">
    <property type="protein sequence ID" value="TWU33032.1"/>
    <property type="molecule type" value="Genomic_DNA"/>
</dbReference>
<evidence type="ECO:0000313" key="4">
    <source>
        <dbReference type="Proteomes" id="UP000319143"/>
    </source>
</evidence>
<evidence type="ECO:0000256" key="2">
    <source>
        <dbReference type="SAM" id="Phobius"/>
    </source>
</evidence>
<protein>
    <submittedName>
        <fullName evidence="3">Uncharacterized protein</fullName>
    </submittedName>
</protein>
<reference evidence="3 4" key="1">
    <citation type="submission" date="2019-02" db="EMBL/GenBank/DDBJ databases">
        <title>Deep-cultivation of Planctomycetes and their phenomic and genomic characterization uncovers novel biology.</title>
        <authorList>
            <person name="Wiegand S."/>
            <person name="Jogler M."/>
            <person name="Boedeker C."/>
            <person name="Pinto D."/>
            <person name="Vollmers J."/>
            <person name="Rivas-Marin E."/>
            <person name="Kohn T."/>
            <person name="Peeters S.H."/>
            <person name="Heuer A."/>
            <person name="Rast P."/>
            <person name="Oberbeckmann S."/>
            <person name="Bunk B."/>
            <person name="Jeske O."/>
            <person name="Meyerdierks A."/>
            <person name="Storesund J.E."/>
            <person name="Kallscheuer N."/>
            <person name="Luecker S."/>
            <person name="Lage O.M."/>
            <person name="Pohl T."/>
            <person name="Merkel B.J."/>
            <person name="Hornburger P."/>
            <person name="Mueller R.-W."/>
            <person name="Bruemmer F."/>
            <person name="Labrenz M."/>
            <person name="Spormann A.M."/>
            <person name="Op Den Camp H."/>
            <person name="Overmann J."/>
            <person name="Amann R."/>
            <person name="Jetten M.S.M."/>
            <person name="Mascher T."/>
            <person name="Medema M.H."/>
            <person name="Devos D.P."/>
            <person name="Kaster A.-K."/>
            <person name="Ovreas L."/>
            <person name="Rohde M."/>
            <person name="Galperin M.Y."/>
            <person name="Jogler C."/>
        </authorList>
    </citation>
    <scope>NUCLEOTIDE SEQUENCE [LARGE SCALE GENOMIC DNA]</scope>
    <source>
        <strain evidence="3 4">Poly41</strain>
    </source>
</reference>